<dbReference type="InterPro" id="IPR051608">
    <property type="entry name" value="RQC_Subunit_NEMF"/>
</dbReference>
<gene>
    <name evidence="2" type="ORF">SDC9_12108</name>
</gene>
<dbReference type="GO" id="GO:1990112">
    <property type="term" value="C:RQC complex"/>
    <property type="evidence" value="ECO:0007669"/>
    <property type="project" value="TreeGrafter"/>
</dbReference>
<sequence length="488" mass="54750">MSLNYKEIDLVLSELKLEGSKLQKVLQPSYDSLVLEFYGPGGLKDVFIGLGAGSCRIHGISSLPAKNERPLRFMECLRSHLKGATLLSIRQLGRERIVLMDFSLSGGRSYRLYLRLWSGAANIILADENSTIIDAMYRKPTRGEISGMPCKIEESLGGAEKSSSAEKAGDLDKFQVRDFEGGDSFSEKIAAYYSAKGGTLSRESLLEKVEERYRQQLIFHDERIGEIEALIAEASQGARLRQIGDILMAGSFIPKQGGQSGKDASRFVEAQDFYTGRTVSIQIDPVLDHIGNATTYYEKARKADSGLEELTRERERLVSSREALSAWRGHLLAQSDPFVIAKALERGGTVREKPKKPYPCLWIERNGWTILVGRSAKENDELLRRHTRGMDLWLHVRDYSGSYVFVKARRDKTVPLEILLDAGTLAVYYSKARKNAEANVYYTQVKYLRRIKGETKGLVSPSMEKNLFIRLDEKKLREILSASSGGNQ</sequence>
<dbReference type="InterPro" id="IPR008532">
    <property type="entry name" value="NFACT_RNA-bd"/>
</dbReference>
<evidence type="ECO:0000259" key="1">
    <source>
        <dbReference type="Pfam" id="PF05670"/>
    </source>
</evidence>
<comment type="caution">
    <text evidence="2">The sequence shown here is derived from an EMBL/GenBank/DDBJ whole genome shotgun (WGS) entry which is preliminary data.</text>
</comment>
<dbReference type="AlphaFoldDB" id="A0A644THN5"/>
<dbReference type="EMBL" id="VSSQ01000032">
    <property type="protein sequence ID" value="MPL66433.1"/>
    <property type="molecule type" value="Genomic_DNA"/>
</dbReference>
<dbReference type="GO" id="GO:0072344">
    <property type="term" value="P:rescue of stalled ribosome"/>
    <property type="evidence" value="ECO:0007669"/>
    <property type="project" value="TreeGrafter"/>
</dbReference>
<dbReference type="PANTHER" id="PTHR15239">
    <property type="entry name" value="NUCLEAR EXPORT MEDIATOR FACTOR NEMF"/>
    <property type="match status" value="1"/>
</dbReference>
<dbReference type="Pfam" id="PF05833">
    <property type="entry name" value="NFACT_N"/>
    <property type="match status" value="2"/>
</dbReference>
<proteinExistence type="predicted"/>
<protein>
    <recommendedName>
        <fullName evidence="1">NFACT RNA-binding domain-containing protein</fullName>
    </recommendedName>
</protein>
<name>A0A644THN5_9ZZZZ</name>
<dbReference type="GO" id="GO:0043023">
    <property type="term" value="F:ribosomal large subunit binding"/>
    <property type="evidence" value="ECO:0007669"/>
    <property type="project" value="TreeGrafter"/>
</dbReference>
<reference evidence="2" key="1">
    <citation type="submission" date="2019-08" db="EMBL/GenBank/DDBJ databases">
        <authorList>
            <person name="Kucharzyk K."/>
            <person name="Murdoch R.W."/>
            <person name="Higgins S."/>
            <person name="Loffler F."/>
        </authorList>
    </citation>
    <scope>NUCLEOTIDE SEQUENCE</scope>
</reference>
<organism evidence="2">
    <name type="scientific">bioreactor metagenome</name>
    <dbReference type="NCBI Taxonomy" id="1076179"/>
    <lineage>
        <taxon>unclassified sequences</taxon>
        <taxon>metagenomes</taxon>
        <taxon>ecological metagenomes</taxon>
    </lineage>
</organism>
<feature type="domain" description="NFACT RNA-binding" evidence="1">
    <location>
        <begin position="364"/>
        <end position="453"/>
    </location>
</feature>
<evidence type="ECO:0000313" key="2">
    <source>
        <dbReference type="EMBL" id="MPL66433.1"/>
    </source>
</evidence>
<dbReference type="PANTHER" id="PTHR15239:SF6">
    <property type="entry name" value="RIBOSOME QUALITY CONTROL COMPLEX SUBUNIT NEMF"/>
    <property type="match status" value="1"/>
</dbReference>
<dbReference type="Gene3D" id="2.30.310.10">
    <property type="entry name" value="ibrinogen binding protein from staphylococcus aureus domain"/>
    <property type="match status" value="1"/>
</dbReference>
<dbReference type="Pfam" id="PF05670">
    <property type="entry name" value="NFACT-R_1"/>
    <property type="match status" value="1"/>
</dbReference>
<dbReference type="GO" id="GO:0000049">
    <property type="term" value="F:tRNA binding"/>
    <property type="evidence" value="ECO:0007669"/>
    <property type="project" value="TreeGrafter"/>
</dbReference>
<accession>A0A644THN5</accession>